<dbReference type="EMBL" id="AUSU01002970">
    <property type="protein sequence ID" value="EPS67698.1"/>
    <property type="molecule type" value="Genomic_DNA"/>
</dbReference>
<keyword evidence="3" id="KW-1185">Reference proteome</keyword>
<keyword evidence="1" id="KW-0175">Coiled coil</keyword>
<proteinExistence type="predicted"/>
<evidence type="ECO:0000256" key="1">
    <source>
        <dbReference type="SAM" id="Coils"/>
    </source>
</evidence>
<dbReference type="PANTHER" id="PTHR31169">
    <property type="entry name" value="OS05G0300700 PROTEIN"/>
    <property type="match status" value="1"/>
</dbReference>
<dbReference type="InterPro" id="IPR040221">
    <property type="entry name" value="CDCA7/CDA7L"/>
</dbReference>
<name>S8DWT5_9LAMI</name>
<comment type="caution">
    <text evidence="2">The sequence shown here is derived from an EMBL/GenBank/DDBJ whole genome shotgun (WGS) entry which is preliminary data.</text>
</comment>
<gene>
    <name evidence="2" type="ORF">M569_07080</name>
</gene>
<evidence type="ECO:0000313" key="2">
    <source>
        <dbReference type="EMBL" id="EPS67698.1"/>
    </source>
</evidence>
<dbReference type="AlphaFoldDB" id="S8DWT5"/>
<feature type="coiled-coil region" evidence="1">
    <location>
        <begin position="180"/>
        <end position="207"/>
    </location>
</feature>
<reference evidence="2 3" key="1">
    <citation type="journal article" date="2013" name="BMC Genomics">
        <title>The miniature genome of a carnivorous plant Genlisea aurea contains a low number of genes and short non-coding sequences.</title>
        <authorList>
            <person name="Leushkin E.V."/>
            <person name="Sutormin R.A."/>
            <person name="Nabieva E.R."/>
            <person name="Penin A.A."/>
            <person name="Kondrashov A.S."/>
            <person name="Logacheva M.D."/>
        </authorList>
    </citation>
    <scope>NUCLEOTIDE SEQUENCE [LARGE SCALE GENOMIC DNA]</scope>
</reference>
<dbReference type="PANTHER" id="PTHR31169:SF8">
    <property type="entry name" value="ZINC-FINGER DOMAIN OF MONOAMINE-OXIDASE A REPRESSOR R1 PROTEIN"/>
    <property type="match status" value="1"/>
</dbReference>
<accession>S8DWT5</accession>
<organism evidence="2 3">
    <name type="scientific">Genlisea aurea</name>
    <dbReference type="NCBI Taxonomy" id="192259"/>
    <lineage>
        <taxon>Eukaryota</taxon>
        <taxon>Viridiplantae</taxon>
        <taxon>Streptophyta</taxon>
        <taxon>Embryophyta</taxon>
        <taxon>Tracheophyta</taxon>
        <taxon>Spermatophyta</taxon>
        <taxon>Magnoliopsida</taxon>
        <taxon>eudicotyledons</taxon>
        <taxon>Gunneridae</taxon>
        <taxon>Pentapetalae</taxon>
        <taxon>asterids</taxon>
        <taxon>lamiids</taxon>
        <taxon>Lamiales</taxon>
        <taxon>Lentibulariaceae</taxon>
        <taxon>Genlisea</taxon>
    </lineage>
</organism>
<protein>
    <recommendedName>
        <fullName evidence="4">WHIM1 domain-containing protein</fullName>
    </recommendedName>
</protein>
<sequence length="242" mass="27485">MEDSKNDVRVEGEGNHSIQMPFGKKLVSIRGIDVCEKDAGNALQLLEFCFVFRKVLNIRKGHGEHILQDLLHGRFSRHRRLSAVSRFIVCLLSLMQDKEQVHQDDETPSPSLITGSWFGDAKKILSKYQKFYAAPLDLNGLESAAQFEKLDPSVKLRILNLLCDEVLETKMVRNWMDEQNRDHARMIKETKQKLVDAKDKEKILTKKTRDANAGGKSIALESELAQAHMDVLSLRAVLSDSK</sequence>
<dbReference type="GO" id="GO:0005634">
    <property type="term" value="C:nucleus"/>
    <property type="evidence" value="ECO:0007669"/>
    <property type="project" value="TreeGrafter"/>
</dbReference>
<evidence type="ECO:0008006" key="4">
    <source>
        <dbReference type="Google" id="ProtNLM"/>
    </source>
</evidence>
<evidence type="ECO:0000313" key="3">
    <source>
        <dbReference type="Proteomes" id="UP000015453"/>
    </source>
</evidence>
<dbReference type="OrthoDB" id="298344at2759"/>
<dbReference type="Proteomes" id="UP000015453">
    <property type="component" value="Unassembled WGS sequence"/>
</dbReference>
<dbReference type="GO" id="GO:0006355">
    <property type="term" value="P:regulation of DNA-templated transcription"/>
    <property type="evidence" value="ECO:0007669"/>
    <property type="project" value="InterPro"/>
</dbReference>